<name>A0AAX4J912_9MICR</name>
<dbReference type="KEGG" id="vnx:VNE69_01315"/>
<keyword evidence="3" id="KW-1185">Reference proteome</keyword>
<accession>A0AAX4J912</accession>
<evidence type="ECO:0000313" key="2">
    <source>
        <dbReference type="EMBL" id="WUR02377.1"/>
    </source>
</evidence>
<dbReference type="Proteomes" id="UP001334084">
    <property type="component" value="Chromosome 1"/>
</dbReference>
<feature type="chain" id="PRO_5043904134" evidence="1">
    <location>
        <begin position="16"/>
        <end position="540"/>
    </location>
</feature>
<gene>
    <name evidence="2" type="ORF">VNE69_01315</name>
</gene>
<organism evidence="2 3">
    <name type="scientific">Vairimorpha necatrix</name>
    <dbReference type="NCBI Taxonomy" id="6039"/>
    <lineage>
        <taxon>Eukaryota</taxon>
        <taxon>Fungi</taxon>
        <taxon>Fungi incertae sedis</taxon>
        <taxon>Microsporidia</taxon>
        <taxon>Nosematidae</taxon>
        <taxon>Vairimorpha</taxon>
    </lineage>
</organism>
<dbReference type="AlphaFoldDB" id="A0AAX4J912"/>
<feature type="signal peptide" evidence="1">
    <location>
        <begin position="1"/>
        <end position="15"/>
    </location>
</feature>
<reference evidence="2" key="1">
    <citation type="journal article" date="2024" name="BMC Genomics">
        <title>Functional annotation of a divergent genome using sequence and structure-based similarity.</title>
        <authorList>
            <person name="Svedberg D."/>
            <person name="Winiger R.R."/>
            <person name="Berg A."/>
            <person name="Sharma H."/>
            <person name="Tellgren-Roth C."/>
            <person name="Debrunner-Vossbrinck B.A."/>
            <person name="Vossbrinck C.R."/>
            <person name="Barandun J."/>
        </authorList>
    </citation>
    <scope>NUCLEOTIDE SEQUENCE</scope>
    <source>
        <strain evidence="2">Illinois isolate</strain>
    </source>
</reference>
<proteinExistence type="predicted"/>
<evidence type="ECO:0000256" key="1">
    <source>
        <dbReference type="SAM" id="SignalP"/>
    </source>
</evidence>
<dbReference type="GeneID" id="90540179"/>
<keyword evidence="1" id="KW-0732">Signal</keyword>
<dbReference type="RefSeq" id="XP_065328522.1">
    <property type="nucleotide sequence ID" value="XM_065472450.1"/>
</dbReference>
<dbReference type="EMBL" id="CP142726">
    <property type="protein sequence ID" value="WUR02377.1"/>
    <property type="molecule type" value="Genomic_DNA"/>
</dbReference>
<sequence length="540" mass="64876">MFILEIFSTILIVQANEELVETIKDGLLTRIETGDYVARDLTKGKNFINIKLFFDGINQEFKISFQRFTHHYNQYIGNLSIKRENKSFDYIINEMEAYIKTLSKDPYRYSYVFLYLEYDYIHFLSIKKLVKRLKKTNAIRRRNEGGVIYYENICCMGNMMQKIITEIRTLQYESILESQSSICFYEDLLRKKFFVLMNIDVGDIRHFFEFCIDDLYYKKYKKKLFEIYRLSYKNYYLSKFHNDEYFIGFGISCISVSAHNGIYTLQLENETVFFNYYYKKDIFHIEEASSKDKNKRYISKNCYTDFQRMFFRLTNTLYIEGIGLFFSLLQNHSKMKFFVERIVNKPRSAINMIFAYELYENRIILENMLYFMIGNKKDSETNRMQLTKEITEKLIKINYGNNLYLIGICLILEAETYIDENNLSDDDLFMILNEISNIIARKNNSESVTSIPCKNIDLLDIFRKIIPIHNDVIDIYKEEIIMKIYKTMASFTNSRSINMYMYDLKLIEKNKIKKETTIAELKLDRNVIERYFEELKEKLI</sequence>
<protein>
    <submittedName>
        <fullName evidence="2">Uncharacterized protein</fullName>
    </submittedName>
</protein>
<evidence type="ECO:0000313" key="3">
    <source>
        <dbReference type="Proteomes" id="UP001334084"/>
    </source>
</evidence>